<keyword evidence="4" id="KW-0804">Transcription</keyword>
<dbReference type="AlphaFoldDB" id="A0A9Q1MI99"/>
<dbReference type="CDD" id="cd10017">
    <property type="entry name" value="B3_DNA"/>
    <property type="match status" value="1"/>
</dbReference>
<name>A0A9Q1MI99_9SOLA</name>
<keyword evidence="5" id="KW-0539">Nucleus</keyword>
<dbReference type="InterPro" id="IPR015300">
    <property type="entry name" value="DNA-bd_pseudobarrel_sf"/>
</dbReference>
<keyword evidence="8" id="KW-1185">Reference proteome</keyword>
<dbReference type="GO" id="GO:0003677">
    <property type="term" value="F:DNA binding"/>
    <property type="evidence" value="ECO:0007669"/>
    <property type="project" value="UniProtKB-KW"/>
</dbReference>
<comment type="caution">
    <text evidence="7">The sequence shown here is derived from an EMBL/GenBank/DDBJ whole genome shotgun (WGS) entry which is preliminary data.</text>
</comment>
<dbReference type="GO" id="GO:0005634">
    <property type="term" value="C:nucleus"/>
    <property type="evidence" value="ECO:0007669"/>
    <property type="project" value="UniProtKB-SubCell"/>
</dbReference>
<evidence type="ECO:0000256" key="6">
    <source>
        <dbReference type="SAM" id="MobiDB-lite"/>
    </source>
</evidence>
<evidence type="ECO:0000256" key="1">
    <source>
        <dbReference type="ARBA" id="ARBA00004123"/>
    </source>
</evidence>
<reference evidence="8" key="1">
    <citation type="journal article" date="2023" name="Proc. Natl. Acad. Sci. U.S.A.">
        <title>Genomic and structural basis for evolution of tropane alkaloid biosynthesis.</title>
        <authorList>
            <person name="Wanga Y.-J."/>
            <person name="Taina T."/>
            <person name="Yua J.-Y."/>
            <person name="Lia J."/>
            <person name="Xua B."/>
            <person name="Chenc J."/>
            <person name="D'Auriad J.C."/>
            <person name="Huanga J.-P."/>
            <person name="Huanga S.-X."/>
        </authorList>
    </citation>
    <scope>NUCLEOTIDE SEQUENCE [LARGE SCALE GENOMIC DNA]</scope>
    <source>
        <strain evidence="8">cv. KIB-2019</strain>
    </source>
</reference>
<proteinExistence type="predicted"/>
<evidence type="ECO:0000256" key="4">
    <source>
        <dbReference type="ARBA" id="ARBA00023163"/>
    </source>
</evidence>
<dbReference type="Gene3D" id="2.40.330.10">
    <property type="entry name" value="DNA-binding pseudobarrel domain"/>
    <property type="match status" value="1"/>
</dbReference>
<dbReference type="OrthoDB" id="1302019at2759"/>
<evidence type="ECO:0000256" key="2">
    <source>
        <dbReference type="ARBA" id="ARBA00023015"/>
    </source>
</evidence>
<organism evidence="7 8">
    <name type="scientific">Anisodus acutangulus</name>
    <dbReference type="NCBI Taxonomy" id="402998"/>
    <lineage>
        <taxon>Eukaryota</taxon>
        <taxon>Viridiplantae</taxon>
        <taxon>Streptophyta</taxon>
        <taxon>Embryophyta</taxon>
        <taxon>Tracheophyta</taxon>
        <taxon>Spermatophyta</taxon>
        <taxon>Magnoliopsida</taxon>
        <taxon>eudicotyledons</taxon>
        <taxon>Gunneridae</taxon>
        <taxon>Pentapetalae</taxon>
        <taxon>asterids</taxon>
        <taxon>lamiids</taxon>
        <taxon>Solanales</taxon>
        <taxon>Solanaceae</taxon>
        <taxon>Solanoideae</taxon>
        <taxon>Hyoscyameae</taxon>
        <taxon>Anisodus</taxon>
    </lineage>
</organism>
<evidence type="ECO:0000313" key="7">
    <source>
        <dbReference type="EMBL" id="KAJ8560723.1"/>
    </source>
</evidence>
<feature type="compositionally biased region" description="Basic and acidic residues" evidence="6">
    <location>
        <begin position="1"/>
        <end position="28"/>
    </location>
</feature>
<evidence type="ECO:0000256" key="5">
    <source>
        <dbReference type="ARBA" id="ARBA00023242"/>
    </source>
</evidence>
<keyword evidence="2" id="KW-0805">Transcription regulation</keyword>
<gene>
    <name evidence="7" type="ORF">K7X08_022583</name>
</gene>
<sequence>MSNKQRDKEAGKPEYQTREVDKERDSVAPKKKKNIIEDQEINDCKLSDPIKNLSEMKEGDQESDGKVDTEFGTIDIQEIIMNEVKNEEKMIVISDVTSDHTTNSGGKTVRVSTLTKRETLISKKLPKSDLTRNRGYGLWLPREQVREKLHRHISSPALSEGKYVTLVDHQGQEWDMLLVCKNEDLYFLEGHWYDYADLYNLVVSDTIVIERVSKLQVKEKVDCAAVSEIGDHDWDAIFPPNSTWQIEHINAEDVEQPDELAEQIEIRDIGKAELVGVMYEITIKRGT</sequence>
<comment type="subcellular location">
    <subcellularLocation>
        <location evidence="1">Nucleus</location>
    </subcellularLocation>
</comment>
<dbReference type="InterPro" id="IPR003340">
    <property type="entry name" value="B3_DNA-bd"/>
</dbReference>
<evidence type="ECO:0000313" key="8">
    <source>
        <dbReference type="Proteomes" id="UP001152561"/>
    </source>
</evidence>
<evidence type="ECO:0000256" key="3">
    <source>
        <dbReference type="ARBA" id="ARBA00023125"/>
    </source>
</evidence>
<keyword evidence="3" id="KW-0238">DNA-binding</keyword>
<dbReference type="EMBL" id="JAJAGQ010000006">
    <property type="protein sequence ID" value="KAJ8560723.1"/>
    <property type="molecule type" value="Genomic_DNA"/>
</dbReference>
<dbReference type="Proteomes" id="UP001152561">
    <property type="component" value="Unassembled WGS sequence"/>
</dbReference>
<feature type="region of interest" description="Disordered" evidence="6">
    <location>
        <begin position="1"/>
        <end position="40"/>
    </location>
</feature>
<dbReference type="SUPFAM" id="SSF101936">
    <property type="entry name" value="DNA-binding pseudobarrel domain"/>
    <property type="match status" value="1"/>
</dbReference>
<protein>
    <submittedName>
        <fullName evidence="7">Uncharacterized protein</fullName>
    </submittedName>
</protein>
<accession>A0A9Q1MI99</accession>